<protein>
    <submittedName>
        <fullName evidence="1">Glyoxalase</fullName>
    </submittedName>
</protein>
<reference evidence="1 2" key="1">
    <citation type="submission" date="2020-03" db="EMBL/GenBank/DDBJ databases">
        <title>Whole genome shotgun sequence of Phytohabitans rumicis NBRC 108638.</title>
        <authorList>
            <person name="Komaki H."/>
            <person name="Tamura T."/>
        </authorList>
    </citation>
    <scope>NUCLEOTIDE SEQUENCE [LARGE SCALE GENOMIC DNA]</scope>
    <source>
        <strain evidence="1 2">NBRC 108638</strain>
    </source>
</reference>
<dbReference type="EMBL" id="BLPG01000001">
    <property type="protein sequence ID" value="GFJ86693.1"/>
    <property type="molecule type" value="Genomic_DNA"/>
</dbReference>
<reference evidence="1 2" key="2">
    <citation type="submission" date="2020-03" db="EMBL/GenBank/DDBJ databases">
        <authorList>
            <person name="Ichikawa N."/>
            <person name="Kimura A."/>
            <person name="Kitahashi Y."/>
            <person name="Uohara A."/>
        </authorList>
    </citation>
    <scope>NUCLEOTIDE SEQUENCE [LARGE SCALE GENOMIC DNA]</scope>
    <source>
        <strain evidence="1 2">NBRC 108638</strain>
    </source>
</reference>
<comment type="caution">
    <text evidence="1">The sequence shown here is derived from an EMBL/GenBank/DDBJ whole genome shotgun (WGS) entry which is preliminary data.</text>
</comment>
<dbReference type="Proteomes" id="UP000482960">
    <property type="component" value="Unassembled WGS sequence"/>
</dbReference>
<evidence type="ECO:0000313" key="2">
    <source>
        <dbReference type="Proteomes" id="UP000482960"/>
    </source>
</evidence>
<dbReference type="SUPFAM" id="SSF54593">
    <property type="entry name" value="Glyoxalase/Bleomycin resistance protein/Dihydroxybiphenyl dioxygenase"/>
    <property type="match status" value="1"/>
</dbReference>
<accession>A0A6V8KNF4</accession>
<dbReference type="InterPro" id="IPR029068">
    <property type="entry name" value="Glyas_Bleomycin-R_OHBP_Dase"/>
</dbReference>
<dbReference type="RefSeq" id="WP_173073315.1">
    <property type="nucleotide sequence ID" value="NZ_BAABJB010000056.1"/>
</dbReference>
<evidence type="ECO:0000313" key="1">
    <source>
        <dbReference type="EMBL" id="GFJ86693.1"/>
    </source>
</evidence>
<proteinExistence type="predicted"/>
<sequence>MTSAMRLVVFPTKDLDGAKKIFSTLLGTDPYIDGEYYVGFRVDGFEVGLDPNGTDGPICYWNVDDIEASVRSLVESGATLDEAAHDVGRGLLIAKVKDADGNVVGLRGKPASPRRG</sequence>
<keyword evidence="2" id="KW-1185">Reference proteome</keyword>
<gene>
    <name evidence="1" type="ORF">Prum_003350</name>
</gene>
<name>A0A6V8KNF4_9ACTN</name>
<organism evidence="1 2">
    <name type="scientific">Phytohabitans rumicis</name>
    <dbReference type="NCBI Taxonomy" id="1076125"/>
    <lineage>
        <taxon>Bacteria</taxon>
        <taxon>Bacillati</taxon>
        <taxon>Actinomycetota</taxon>
        <taxon>Actinomycetes</taxon>
        <taxon>Micromonosporales</taxon>
        <taxon>Micromonosporaceae</taxon>
    </lineage>
</organism>
<dbReference type="Gene3D" id="3.10.180.10">
    <property type="entry name" value="2,3-Dihydroxybiphenyl 1,2-Dioxygenase, domain 1"/>
    <property type="match status" value="1"/>
</dbReference>
<dbReference type="AlphaFoldDB" id="A0A6V8KNF4"/>